<feature type="domain" description="AB hydrolase-1" evidence="1">
    <location>
        <begin position="57"/>
        <end position="297"/>
    </location>
</feature>
<dbReference type="AlphaFoldDB" id="A0A2T4Z1H2"/>
<dbReference type="OrthoDB" id="9815441at2"/>
<dbReference type="InterPro" id="IPR029058">
    <property type="entry name" value="AB_hydrolase_fold"/>
</dbReference>
<evidence type="ECO:0000259" key="1">
    <source>
        <dbReference type="Pfam" id="PF00561"/>
    </source>
</evidence>
<dbReference type="Pfam" id="PF00561">
    <property type="entry name" value="Abhydrolase_1"/>
    <property type="match status" value="1"/>
</dbReference>
<evidence type="ECO:0000313" key="2">
    <source>
        <dbReference type="EMBL" id="PTM53575.1"/>
    </source>
</evidence>
<proteinExistence type="predicted"/>
<organism evidence="2 3">
    <name type="scientific">Phreatobacter oligotrophus</name>
    <dbReference type="NCBI Taxonomy" id="1122261"/>
    <lineage>
        <taxon>Bacteria</taxon>
        <taxon>Pseudomonadati</taxon>
        <taxon>Pseudomonadota</taxon>
        <taxon>Alphaproteobacteria</taxon>
        <taxon>Hyphomicrobiales</taxon>
        <taxon>Phreatobacteraceae</taxon>
        <taxon>Phreatobacter</taxon>
    </lineage>
</organism>
<name>A0A2T4Z1H2_9HYPH</name>
<gene>
    <name evidence="2" type="ORF">C8P69_106229</name>
</gene>
<dbReference type="InterPro" id="IPR050266">
    <property type="entry name" value="AB_hydrolase_sf"/>
</dbReference>
<dbReference type="PANTHER" id="PTHR43798:SF33">
    <property type="entry name" value="HYDROLASE, PUTATIVE (AFU_ORTHOLOGUE AFUA_2G14860)-RELATED"/>
    <property type="match status" value="1"/>
</dbReference>
<dbReference type="GO" id="GO:0016020">
    <property type="term" value="C:membrane"/>
    <property type="evidence" value="ECO:0007669"/>
    <property type="project" value="TreeGrafter"/>
</dbReference>
<dbReference type="Gene3D" id="3.40.50.1820">
    <property type="entry name" value="alpha/beta hydrolase"/>
    <property type="match status" value="1"/>
</dbReference>
<evidence type="ECO:0000313" key="3">
    <source>
        <dbReference type="Proteomes" id="UP000241808"/>
    </source>
</evidence>
<sequence length="314" mass="33128">MAIDPLITAAAVPALLAGWTAVRARRITRSFPPEGLFLPTRAGALHLIDSGDGDGRPPVVFLHGASGSALSWRPAFGDRLDGLGRVLLVDRPGHGFSERRAGREAARLDHQADAIVDALDGLGIGKAVVVAHSWAGALACRMALDHADRVAGLCLIAPATHPWPGGVHWYYSVAASPVLGPLFSWTLALPVGEAWMRASIAGVFSPQAVEDDYAEAAGIPLVLRPHQFRANAEDVAGLLPQVEEQSRRYGDISCPVTVISGDADGVVWTHLHSAGLARDIAQTKLIIMPGVGHGPHHADPDRIITEIRALQGSP</sequence>
<reference evidence="2 3" key="1">
    <citation type="submission" date="2018-04" db="EMBL/GenBank/DDBJ databases">
        <title>Genomic Encyclopedia of Archaeal and Bacterial Type Strains, Phase II (KMG-II): from individual species to whole genera.</title>
        <authorList>
            <person name="Goeker M."/>
        </authorList>
    </citation>
    <scope>NUCLEOTIDE SEQUENCE [LARGE SCALE GENOMIC DNA]</scope>
    <source>
        <strain evidence="2 3">DSM 25521</strain>
    </source>
</reference>
<keyword evidence="3" id="KW-1185">Reference proteome</keyword>
<dbReference type="PANTHER" id="PTHR43798">
    <property type="entry name" value="MONOACYLGLYCEROL LIPASE"/>
    <property type="match status" value="1"/>
</dbReference>
<dbReference type="RefSeq" id="WP_108178342.1">
    <property type="nucleotide sequence ID" value="NZ_PZZL01000006.1"/>
</dbReference>
<accession>A0A2T4Z1H2</accession>
<dbReference type="SUPFAM" id="SSF53474">
    <property type="entry name" value="alpha/beta-Hydrolases"/>
    <property type="match status" value="1"/>
</dbReference>
<dbReference type="InterPro" id="IPR000073">
    <property type="entry name" value="AB_hydrolase_1"/>
</dbReference>
<dbReference type="EMBL" id="PZZL01000006">
    <property type="protein sequence ID" value="PTM53575.1"/>
    <property type="molecule type" value="Genomic_DNA"/>
</dbReference>
<protein>
    <submittedName>
        <fullName evidence="2">Pimeloyl-ACP methyl ester carboxylesterase</fullName>
    </submittedName>
</protein>
<comment type="caution">
    <text evidence="2">The sequence shown here is derived from an EMBL/GenBank/DDBJ whole genome shotgun (WGS) entry which is preliminary data.</text>
</comment>
<dbReference type="Proteomes" id="UP000241808">
    <property type="component" value="Unassembled WGS sequence"/>
</dbReference>